<reference evidence="6 9" key="2">
    <citation type="submission" date="2018-05" db="EMBL/GenBank/DDBJ databases">
        <title>Genomic Encyclopedia of Type Strains, Phase IV (KMG-V): Genome sequencing to study the core and pangenomes of soil and plant-associated prokaryotes.</title>
        <authorList>
            <person name="Whitman W."/>
        </authorList>
    </citation>
    <scope>NUCLEOTIDE SEQUENCE [LARGE SCALE GENOMIC DNA]</scope>
    <source>
        <strain evidence="6 9">SIr-6563</strain>
    </source>
</reference>
<organism evidence="7 8">
    <name type="scientific">Paraburkholderia tropica</name>
    <dbReference type="NCBI Taxonomy" id="92647"/>
    <lineage>
        <taxon>Bacteria</taxon>
        <taxon>Pseudomonadati</taxon>
        <taxon>Pseudomonadota</taxon>
        <taxon>Betaproteobacteria</taxon>
        <taxon>Burkholderiales</taxon>
        <taxon>Burkholderiaceae</taxon>
        <taxon>Paraburkholderia</taxon>
    </lineage>
</organism>
<dbReference type="EMBL" id="QJJV01000027">
    <property type="protein sequence ID" value="PXX08270.1"/>
    <property type="molecule type" value="Genomic_DNA"/>
</dbReference>
<comment type="similarity">
    <text evidence="1">Belongs to the LysR transcriptional regulatory family.</text>
</comment>
<evidence type="ECO:0000256" key="4">
    <source>
        <dbReference type="ARBA" id="ARBA00023163"/>
    </source>
</evidence>
<dbReference type="PANTHER" id="PTHR30126">
    <property type="entry name" value="HTH-TYPE TRANSCRIPTIONAL REGULATOR"/>
    <property type="match status" value="1"/>
</dbReference>
<dbReference type="Proteomes" id="UP000183529">
    <property type="component" value="Unassembled WGS sequence"/>
</dbReference>
<dbReference type="PRINTS" id="PR00039">
    <property type="entry name" value="HTHLYSR"/>
</dbReference>
<dbReference type="PROSITE" id="PS50931">
    <property type="entry name" value="HTH_LYSR"/>
    <property type="match status" value="1"/>
</dbReference>
<dbReference type="SUPFAM" id="SSF46785">
    <property type="entry name" value="Winged helix' DNA-binding domain"/>
    <property type="match status" value="1"/>
</dbReference>
<name>A0A1A5X8R8_9BURK</name>
<evidence type="ECO:0000256" key="3">
    <source>
        <dbReference type="ARBA" id="ARBA00023125"/>
    </source>
</evidence>
<evidence type="ECO:0000259" key="5">
    <source>
        <dbReference type="PROSITE" id="PS50931"/>
    </source>
</evidence>
<reference evidence="7 8" key="1">
    <citation type="submission" date="2016-10" db="EMBL/GenBank/DDBJ databases">
        <authorList>
            <person name="Varghese N."/>
            <person name="Submissions S."/>
        </authorList>
    </citation>
    <scope>NUCLEOTIDE SEQUENCE [LARGE SCALE GENOMIC DNA]</scope>
    <source>
        <strain evidence="7 8">LMG 22274</strain>
    </source>
</reference>
<dbReference type="Pfam" id="PF03466">
    <property type="entry name" value="LysR_substrate"/>
    <property type="match status" value="1"/>
</dbReference>
<dbReference type="EMBL" id="FNZM01000003">
    <property type="protein sequence ID" value="SEJ17373.1"/>
    <property type="molecule type" value="Genomic_DNA"/>
</dbReference>
<dbReference type="Pfam" id="PF00126">
    <property type="entry name" value="HTH_1"/>
    <property type="match status" value="1"/>
</dbReference>
<evidence type="ECO:0000256" key="2">
    <source>
        <dbReference type="ARBA" id="ARBA00023015"/>
    </source>
</evidence>
<dbReference type="Gene3D" id="3.40.190.10">
    <property type="entry name" value="Periplasmic binding protein-like II"/>
    <property type="match status" value="2"/>
</dbReference>
<dbReference type="InterPro" id="IPR036388">
    <property type="entry name" value="WH-like_DNA-bd_sf"/>
</dbReference>
<dbReference type="InterPro" id="IPR000847">
    <property type="entry name" value="LysR_HTH_N"/>
</dbReference>
<dbReference type="AlphaFoldDB" id="A0A1A5X8R8"/>
<dbReference type="InterPro" id="IPR036390">
    <property type="entry name" value="WH_DNA-bd_sf"/>
</dbReference>
<comment type="caution">
    <text evidence="7">The sequence shown here is derived from an EMBL/GenBank/DDBJ whole genome shotgun (WGS) entry which is preliminary data.</text>
</comment>
<proteinExistence type="inferred from homology"/>
<keyword evidence="3" id="KW-0238">DNA-binding</keyword>
<gene>
    <name evidence="6" type="ORF">C7400_12744</name>
    <name evidence="7" type="ORF">SAMN05216550_10343</name>
</gene>
<protein>
    <submittedName>
        <fullName evidence="6">LysR family transcriptional regulator</fullName>
    </submittedName>
    <submittedName>
        <fullName evidence="7">Transcriptional regulator, LysR family</fullName>
    </submittedName>
</protein>
<sequence>MKLDEIEAFVAVVRSESLSQAAEALELTQPAVTRRIQNFEEALGVALLDRNTKPLRATPMGRTVYEQCRAIQREVDALRQLVNDGAPLAGVLRLGVAQTVADIAMLDALQALRAAHPELQARVSTGWGAPLLQKVEDGELDAAVVLLPANRALPETLAGEMLGTLKLAVVAQKGLLKRRAHTLAECQAYGWVLNPDGCGFRAGLQHALAAQGHSLRLNLETLGAELQLGLVADGVGLGLVPQPLVTASAHADRLDVVQIADFKPEIAVWIVRSRAIGRMESALAVLAQSIARRFKAARIAKAA</sequence>
<dbReference type="InterPro" id="IPR005119">
    <property type="entry name" value="LysR_subst-bd"/>
</dbReference>
<dbReference type="PANTHER" id="PTHR30126:SF39">
    <property type="entry name" value="HTH-TYPE TRANSCRIPTIONAL REGULATOR CYSL"/>
    <property type="match status" value="1"/>
</dbReference>
<dbReference type="Gene3D" id="1.10.10.10">
    <property type="entry name" value="Winged helix-like DNA-binding domain superfamily/Winged helix DNA-binding domain"/>
    <property type="match status" value="1"/>
</dbReference>
<keyword evidence="9" id="KW-1185">Reference proteome</keyword>
<accession>A0A1A5X8R8</accession>
<evidence type="ECO:0000313" key="8">
    <source>
        <dbReference type="Proteomes" id="UP000183529"/>
    </source>
</evidence>
<dbReference type="GO" id="GO:0000976">
    <property type="term" value="F:transcription cis-regulatory region binding"/>
    <property type="evidence" value="ECO:0007669"/>
    <property type="project" value="TreeGrafter"/>
</dbReference>
<dbReference type="Proteomes" id="UP000247515">
    <property type="component" value="Unassembled WGS sequence"/>
</dbReference>
<keyword evidence="4" id="KW-0804">Transcription</keyword>
<dbReference type="FunFam" id="1.10.10.10:FF:000001">
    <property type="entry name" value="LysR family transcriptional regulator"/>
    <property type="match status" value="1"/>
</dbReference>
<dbReference type="GO" id="GO:0003700">
    <property type="term" value="F:DNA-binding transcription factor activity"/>
    <property type="evidence" value="ECO:0007669"/>
    <property type="project" value="InterPro"/>
</dbReference>
<dbReference type="CDD" id="cd05466">
    <property type="entry name" value="PBP2_LTTR_substrate"/>
    <property type="match status" value="1"/>
</dbReference>
<evidence type="ECO:0000313" key="7">
    <source>
        <dbReference type="EMBL" id="SEJ17373.1"/>
    </source>
</evidence>
<dbReference type="RefSeq" id="WP_065061509.1">
    <property type="nucleotide sequence ID" value="NZ_CADFGN010000001.1"/>
</dbReference>
<dbReference type="OrthoDB" id="9815174at2"/>
<evidence type="ECO:0000256" key="1">
    <source>
        <dbReference type="ARBA" id="ARBA00009437"/>
    </source>
</evidence>
<keyword evidence="2" id="KW-0805">Transcription regulation</keyword>
<evidence type="ECO:0000313" key="6">
    <source>
        <dbReference type="EMBL" id="PXX08270.1"/>
    </source>
</evidence>
<dbReference type="SUPFAM" id="SSF53850">
    <property type="entry name" value="Periplasmic binding protein-like II"/>
    <property type="match status" value="1"/>
</dbReference>
<evidence type="ECO:0000313" key="9">
    <source>
        <dbReference type="Proteomes" id="UP000247515"/>
    </source>
</evidence>
<feature type="domain" description="HTH lysR-type" evidence="5">
    <location>
        <begin position="1"/>
        <end position="58"/>
    </location>
</feature>
<dbReference type="GeneID" id="61306270"/>